<evidence type="ECO:0000313" key="3">
    <source>
        <dbReference type="EMBL" id="OOV88715.1"/>
    </source>
</evidence>
<dbReference type="Pfam" id="PF13740">
    <property type="entry name" value="ACT_6"/>
    <property type="match status" value="1"/>
</dbReference>
<sequence>MSQQLVLTLIGDDKPGLVEKVSETIAQHHGNWLESRMSHLADKFAGILTVAVADDQADALVADLVALEHFGLTVTAAKAGSHVISGSAVSLSVVGNDKPGIVKEVSQVLSRLQVNVKELDTCCEPAPMSSEMLFKADMVLTVPGSVTLPQVEEAIEALGSDLMIEFNSEEKVAG</sequence>
<keyword evidence="4" id="KW-1185">Reference proteome</keyword>
<reference evidence="3" key="1">
    <citation type="submission" date="2017-02" db="EMBL/GenBank/DDBJ databases">
        <title>Draft Genome Sequence of the Salt Water Bacterium Oceanospirillum linum ATCC 11336.</title>
        <authorList>
            <person name="Trachtenberg A.M."/>
            <person name="Carney J.G."/>
            <person name="Linnane J.D."/>
            <person name="Rheaume B.A."/>
            <person name="Pitts N.L."/>
            <person name="Mykles D.L."/>
            <person name="Maclea K.S."/>
        </authorList>
    </citation>
    <scope>NUCLEOTIDE SEQUENCE [LARGE SCALE GENOMIC DNA]</scope>
    <source>
        <strain evidence="3">ATCC 11336</strain>
    </source>
</reference>
<dbReference type="STRING" id="966.BTA35_0204345"/>
<feature type="domain" description="ACT" evidence="2">
    <location>
        <begin position="90"/>
        <end position="174"/>
    </location>
</feature>
<dbReference type="GO" id="GO:0006355">
    <property type="term" value="P:regulation of DNA-templated transcription"/>
    <property type="evidence" value="ECO:0007669"/>
    <property type="project" value="UniProtKB-UniRule"/>
</dbReference>
<evidence type="ECO:0000313" key="4">
    <source>
        <dbReference type="Proteomes" id="UP000190064"/>
    </source>
</evidence>
<dbReference type="InterPro" id="IPR050990">
    <property type="entry name" value="UPF0237/GcvR_regulator"/>
</dbReference>
<dbReference type="PROSITE" id="PS51671">
    <property type="entry name" value="ACT"/>
    <property type="match status" value="1"/>
</dbReference>
<dbReference type="PANTHER" id="PTHR34875">
    <property type="entry name" value="UPF0237 PROTEIN MJ1558"/>
    <property type="match status" value="1"/>
</dbReference>
<name>A0A1T1HFX1_OCELI</name>
<evidence type="ECO:0000256" key="1">
    <source>
        <dbReference type="PIRNR" id="PIRNR028103"/>
    </source>
</evidence>
<protein>
    <recommendedName>
        <fullName evidence="1">Glycine cleavage system transcriptional repressor</fullName>
    </recommendedName>
</protein>
<dbReference type="GO" id="GO:0005737">
    <property type="term" value="C:cytoplasm"/>
    <property type="evidence" value="ECO:0007669"/>
    <property type="project" value="UniProtKB-SubCell"/>
</dbReference>
<proteinExistence type="predicted"/>
<dbReference type="InterPro" id="IPR016867">
    <property type="entry name" value="GcvR"/>
</dbReference>
<organism evidence="3 4">
    <name type="scientific">Oceanospirillum linum</name>
    <dbReference type="NCBI Taxonomy" id="966"/>
    <lineage>
        <taxon>Bacteria</taxon>
        <taxon>Pseudomonadati</taxon>
        <taxon>Pseudomonadota</taxon>
        <taxon>Gammaproteobacteria</taxon>
        <taxon>Oceanospirillales</taxon>
        <taxon>Oceanospirillaceae</taxon>
        <taxon>Oceanospirillum</taxon>
    </lineage>
</organism>
<comment type="subcellular location">
    <subcellularLocation>
        <location evidence="1">Cytoplasm</location>
    </subcellularLocation>
</comment>
<accession>A0A1T1HFX1</accession>
<keyword evidence="1" id="KW-0804">Transcription</keyword>
<dbReference type="Proteomes" id="UP000190064">
    <property type="component" value="Unassembled WGS sequence"/>
</dbReference>
<dbReference type="InterPro" id="IPR002912">
    <property type="entry name" value="ACT_dom"/>
</dbReference>
<comment type="caution">
    <text evidence="3">The sequence shown here is derived from an EMBL/GenBank/DDBJ whole genome shotgun (WGS) entry which is preliminary data.</text>
</comment>
<dbReference type="SUPFAM" id="SSF55021">
    <property type="entry name" value="ACT-like"/>
    <property type="match status" value="2"/>
</dbReference>
<dbReference type="Gene3D" id="3.30.70.260">
    <property type="match status" value="2"/>
</dbReference>
<dbReference type="AlphaFoldDB" id="A0A1T1HFX1"/>
<dbReference type="PIRSF" id="PIRSF028103">
    <property type="entry name" value="GcvR"/>
    <property type="match status" value="1"/>
</dbReference>
<dbReference type="CDD" id="cd04869">
    <property type="entry name" value="ACT_GcvR_2"/>
    <property type="match status" value="1"/>
</dbReference>
<dbReference type="EMBL" id="MTSD02000001">
    <property type="protein sequence ID" value="OOV88715.1"/>
    <property type="molecule type" value="Genomic_DNA"/>
</dbReference>
<gene>
    <name evidence="3" type="ORF">BTA35_0204345</name>
</gene>
<dbReference type="InterPro" id="IPR045865">
    <property type="entry name" value="ACT-like_dom_sf"/>
</dbReference>
<keyword evidence="1" id="KW-0963">Cytoplasm</keyword>
<keyword evidence="1" id="KW-0678">Repressor</keyword>
<dbReference type="PANTHER" id="PTHR34875:SF6">
    <property type="entry name" value="UPF0237 PROTEIN MJ1558"/>
    <property type="match status" value="1"/>
</dbReference>
<evidence type="ECO:0000259" key="2">
    <source>
        <dbReference type="PROSITE" id="PS51671"/>
    </source>
</evidence>